<accession>I0ZAI1</accession>
<sequence length="177" mass="19653">MPTDRPPLRPSQHQEAHKRKSCLPHPSARWKSCLRSMKNTEKKIVAFAAHATAANVAATVHKADTWASAVTHGATVIMSCCICDMCCMSLKCQCTLPVLMGSRWFSQQKYPSRWFSQGTTGYKYAHTPSKNAPRGKMLLPNTQKMKKNGLSGPLRAALGPNKCIWVKDRQVLMNGIL</sequence>
<dbReference type="EMBL" id="AGSI01000001">
    <property type="protein sequence ID" value="EIE27650.1"/>
    <property type="molecule type" value="Genomic_DNA"/>
</dbReference>
<feature type="region of interest" description="Disordered" evidence="1">
    <location>
        <begin position="1"/>
        <end position="20"/>
    </location>
</feature>
<dbReference type="Proteomes" id="UP000007264">
    <property type="component" value="Unassembled WGS sequence"/>
</dbReference>
<dbReference type="AlphaFoldDB" id="I0ZAI1"/>
<keyword evidence="3" id="KW-1185">Reference proteome</keyword>
<evidence type="ECO:0000313" key="3">
    <source>
        <dbReference type="Proteomes" id="UP000007264"/>
    </source>
</evidence>
<name>I0ZAI1_COCSC</name>
<proteinExistence type="predicted"/>
<dbReference type="RefSeq" id="XP_005652194.1">
    <property type="nucleotide sequence ID" value="XM_005652137.1"/>
</dbReference>
<protein>
    <submittedName>
        <fullName evidence="2">Uncharacterized protein</fullName>
    </submittedName>
</protein>
<evidence type="ECO:0000313" key="2">
    <source>
        <dbReference type="EMBL" id="EIE27650.1"/>
    </source>
</evidence>
<comment type="caution">
    <text evidence="2">The sequence shown here is derived from an EMBL/GenBank/DDBJ whole genome shotgun (WGS) entry which is preliminary data.</text>
</comment>
<gene>
    <name evidence="2" type="ORF">COCSUDRAFT_32068</name>
</gene>
<reference evidence="2 3" key="1">
    <citation type="journal article" date="2012" name="Genome Biol.">
        <title>The genome of the polar eukaryotic microalga coccomyxa subellipsoidea reveals traits of cold adaptation.</title>
        <authorList>
            <person name="Blanc G."/>
            <person name="Agarkova I."/>
            <person name="Grimwood J."/>
            <person name="Kuo A."/>
            <person name="Brueggeman A."/>
            <person name="Dunigan D."/>
            <person name="Gurnon J."/>
            <person name="Ladunga I."/>
            <person name="Lindquist E."/>
            <person name="Lucas S."/>
            <person name="Pangilinan J."/>
            <person name="Proschold T."/>
            <person name="Salamov A."/>
            <person name="Schmutz J."/>
            <person name="Weeks D."/>
            <person name="Yamada T."/>
            <person name="Claverie J.M."/>
            <person name="Grigoriev I."/>
            <person name="Van Etten J."/>
            <person name="Lomsadze A."/>
            <person name="Borodovsky M."/>
        </authorList>
    </citation>
    <scope>NUCLEOTIDE SEQUENCE [LARGE SCALE GENOMIC DNA]</scope>
    <source>
        <strain evidence="2 3">C-169</strain>
    </source>
</reference>
<dbReference type="GeneID" id="17045665"/>
<dbReference type="KEGG" id="csl:COCSUDRAFT_32068"/>
<evidence type="ECO:0000256" key="1">
    <source>
        <dbReference type="SAM" id="MobiDB-lite"/>
    </source>
</evidence>
<organism evidence="2 3">
    <name type="scientific">Coccomyxa subellipsoidea (strain C-169)</name>
    <name type="common">Green microalga</name>
    <dbReference type="NCBI Taxonomy" id="574566"/>
    <lineage>
        <taxon>Eukaryota</taxon>
        <taxon>Viridiplantae</taxon>
        <taxon>Chlorophyta</taxon>
        <taxon>core chlorophytes</taxon>
        <taxon>Trebouxiophyceae</taxon>
        <taxon>Trebouxiophyceae incertae sedis</taxon>
        <taxon>Coccomyxaceae</taxon>
        <taxon>Coccomyxa</taxon>
        <taxon>Coccomyxa subellipsoidea</taxon>
    </lineage>
</organism>